<dbReference type="SMART" id="SM00354">
    <property type="entry name" value="HTH_LACI"/>
    <property type="match status" value="1"/>
</dbReference>
<keyword evidence="2 5" id="KW-0238">DNA-binding</keyword>
<evidence type="ECO:0000256" key="1">
    <source>
        <dbReference type="ARBA" id="ARBA00023015"/>
    </source>
</evidence>
<proteinExistence type="predicted"/>
<reference evidence="5 6" key="1">
    <citation type="submission" date="2024-10" db="EMBL/GenBank/DDBJ databases">
        <title>The Natural Products Discovery Center: Release of the First 8490 Sequenced Strains for Exploring Actinobacteria Biosynthetic Diversity.</title>
        <authorList>
            <person name="Kalkreuter E."/>
            <person name="Kautsar S.A."/>
            <person name="Yang D."/>
            <person name="Bader C.D."/>
            <person name="Teijaro C.N."/>
            <person name="Fluegel L."/>
            <person name="Davis C.M."/>
            <person name="Simpson J.R."/>
            <person name="Lauterbach L."/>
            <person name="Steele A.D."/>
            <person name="Gui C."/>
            <person name="Meng S."/>
            <person name="Li G."/>
            <person name="Viehrig K."/>
            <person name="Ye F."/>
            <person name="Su P."/>
            <person name="Kiefer A.F."/>
            <person name="Nichols A."/>
            <person name="Cepeda A.J."/>
            <person name="Yan W."/>
            <person name="Fan B."/>
            <person name="Jiang Y."/>
            <person name="Adhikari A."/>
            <person name="Zheng C.-J."/>
            <person name="Schuster L."/>
            <person name="Cowan T.M."/>
            <person name="Smanski M.J."/>
            <person name="Chevrette M.G."/>
            <person name="De Carvalho L.P.S."/>
            <person name="Shen B."/>
        </authorList>
    </citation>
    <scope>NUCLEOTIDE SEQUENCE [LARGE SCALE GENOMIC DNA]</scope>
    <source>
        <strain evidence="5 6">NPDC015755</strain>
    </source>
</reference>
<evidence type="ECO:0000313" key="5">
    <source>
        <dbReference type="EMBL" id="MFF8277272.1"/>
    </source>
</evidence>
<dbReference type="CDD" id="cd01392">
    <property type="entry name" value="HTH_LacI"/>
    <property type="match status" value="1"/>
</dbReference>
<evidence type="ECO:0000259" key="4">
    <source>
        <dbReference type="PROSITE" id="PS50932"/>
    </source>
</evidence>
<accession>A0ABW6YBT8</accession>
<dbReference type="SUPFAM" id="SSF53822">
    <property type="entry name" value="Periplasmic binding protein-like I"/>
    <property type="match status" value="1"/>
</dbReference>
<keyword evidence="1" id="KW-0805">Transcription regulation</keyword>
<evidence type="ECO:0000256" key="3">
    <source>
        <dbReference type="ARBA" id="ARBA00023163"/>
    </source>
</evidence>
<dbReference type="EMBL" id="JBIBSM010000006">
    <property type="protein sequence ID" value="MFF8277272.1"/>
    <property type="molecule type" value="Genomic_DNA"/>
</dbReference>
<dbReference type="InterPro" id="IPR000843">
    <property type="entry name" value="HTH_LacI"/>
</dbReference>
<organism evidence="5 6">
    <name type="scientific">Streptomyces lateritius</name>
    <dbReference type="NCBI Taxonomy" id="67313"/>
    <lineage>
        <taxon>Bacteria</taxon>
        <taxon>Bacillati</taxon>
        <taxon>Actinomycetota</taxon>
        <taxon>Actinomycetes</taxon>
        <taxon>Kitasatosporales</taxon>
        <taxon>Streptomycetaceae</taxon>
        <taxon>Streptomyces</taxon>
    </lineage>
</organism>
<gene>
    <name evidence="5" type="ORF">ACF05T_14360</name>
</gene>
<keyword evidence="6" id="KW-1185">Reference proteome</keyword>
<dbReference type="PROSITE" id="PS00356">
    <property type="entry name" value="HTH_LACI_1"/>
    <property type="match status" value="1"/>
</dbReference>
<dbReference type="PANTHER" id="PTHR30146">
    <property type="entry name" value="LACI-RELATED TRANSCRIPTIONAL REPRESSOR"/>
    <property type="match status" value="1"/>
</dbReference>
<evidence type="ECO:0000313" key="6">
    <source>
        <dbReference type="Proteomes" id="UP001603013"/>
    </source>
</evidence>
<dbReference type="Gene3D" id="3.40.50.2300">
    <property type="match status" value="2"/>
</dbReference>
<dbReference type="InterPro" id="IPR028082">
    <property type="entry name" value="Peripla_BP_I"/>
</dbReference>
<dbReference type="GO" id="GO:0003677">
    <property type="term" value="F:DNA binding"/>
    <property type="evidence" value="ECO:0007669"/>
    <property type="project" value="UniProtKB-KW"/>
</dbReference>
<keyword evidence="3" id="KW-0804">Transcription</keyword>
<dbReference type="CDD" id="cd06267">
    <property type="entry name" value="PBP1_LacI_sugar_binding-like"/>
    <property type="match status" value="1"/>
</dbReference>
<dbReference type="Pfam" id="PF13377">
    <property type="entry name" value="Peripla_BP_3"/>
    <property type="match status" value="1"/>
</dbReference>
<dbReference type="SUPFAM" id="SSF47413">
    <property type="entry name" value="lambda repressor-like DNA-binding domains"/>
    <property type="match status" value="1"/>
</dbReference>
<evidence type="ECO:0000256" key="2">
    <source>
        <dbReference type="ARBA" id="ARBA00023125"/>
    </source>
</evidence>
<dbReference type="Proteomes" id="UP001603013">
    <property type="component" value="Unassembled WGS sequence"/>
</dbReference>
<comment type="caution">
    <text evidence="5">The sequence shown here is derived from an EMBL/GenBank/DDBJ whole genome shotgun (WGS) entry which is preliminary data.</text>
</comment>
<sequence>MGSTRRPTLADVAARVGVTPKTVSRVLNEDGPVSEATRAKVLAVVEELGFRPNLMARNMRVGARDSTVGLVVPDMGNPFFGTVAGGVEDAVRDRGLTLLMGSSGEREPLEHALITTFLARRISGLLVVPAAGSDHRFLRRERESGLPVVFVDRPGAGLAADAVVSANEEGARVGVAHLIAHGHRRIAFVGDRPATLYTRKTRQRGYRSALEAAGIGHDPALVVTAHDPYAAGVAVRRLLALADPPTAVFAANNFASLGVVPALAEAGRRDVALVGFDDLPLAAVLEPGLTVVAQDPAAIGRAAAELVLARLGGDRSRAVTRTVPVTLVRRGSGELPPPPPSASC</sequence>
<dbReference type="PANTHER" id="PTHR30146:SF109">
    <property type="entry name" value="HTH-TYPE TRANSCRIPTIONAL REGULATOR GALS"/>
    <property type="match status" value="1"/>
</dbReference>
<name>A0ABW6YBT8_9ACTN</name>
<dbReference type="InterPro" id="IPR010982">
    <property type="entry name" value="Lambda_DNA-bd_dom_sf"/>
</dbReference>
<feature type="domain" description="HTH lacI-type" evidence="4">
    <location>
        <begin position="7"/>
        <end position="61"/>
    </location>
</feature>
<dbReference type="RefSeq" id="WP_391934581.1">
    <property type="nucleotide sequence ID" value="NZ_JBIBSM010000006.1"/>
</dbReference>
<protein>
    <submittedName>
        <fullName evidence="5">LacI family DNA-binding transcriptional regulator</fullName>
    </submittedName>
</protein>
<dbReference type="InterPro" id="IPR046335">
    <property type="entry name" value="LacI/GalR-like_sensor"/>
</dbReference>
<dbReference type="Pfam" id="PF00356">
    <property type="entry name" value="LacI"/>
    <property type="match status" value="1"/>
</dbReference>
<dbReference type="Gene3D" id="1.10.260.40">
    <property type="entry name" value="lambda repressor-like DNA-binding domains"/>
    <property type="match status" value="1"/>
</dbReference>
<dbReference type="PROSITE" id="PS50932">
    <property type="entry name" value="HTH_LACI_2"/>
    <property type="match status" value="1"/>
</dbReference>